<evidence type="ECO:0000313" key="4">
    <source>
        <dbReference type="Proteomes" id="UP000299580"/>
    </source>
</evidence>
<evidence type="ECO:0000256" key="1">
    <source>
        <dbReference type="ARBA" id="ARBA00001954"/>
    </source>
</evidence>
<organism evidence="3 4">
    <name type="scientific">Brenneria rubrifaciens</name>
    <dbReference type="NCBI Taxonomy" id="55213"/>
    <lineage>
        <taxon>Bacteria</taxon>
        <taxon>Pseudomonadati</taxon>
        <taxon>Pseudomonadota</taxon>
        <taxon>Gammaproteobacteria</taxon>
        <taxon>Enterobacterales</taxon>
        <taxon>Pectobacteriaceae</taxon>
        <taxon>Brenneria</taxon>
    </lineage>
</organism>
<dbReference type="AlphaFoldDB" id="A0A4P8QKP0"/>
<reference evidence="3 4" key="1">
    <citation type="submission" date="2018-11" db="EMBL/GenBank/DDBJ databases">
        <title>Genome sequences of Brenneria nigrifluens and Brenneria rubrifaciens.</title>
        <authorList>
            <person name="Poret-Peterson A.T."/>
            <person name="McClean A.E."/>
            <person name="Kluepfel D.A."/>
        </authorList>
    </citation>
    <scope>NUCLEOTIDE SEQUENCE [LARGE SCALE GENOMIC DNA]</scope>
    <source>
        <strain evidence="3 4">6D370</strain>
    </source>
</reference>
<dbReference type="GO" id="GO:0005506">
    <property type="term" value="F:iron ion binding"/>
    <property type="evidence" value="ECO:0007669"/>
    <property type="project" value="UniProtKB-ARBA"/>
</dbReference>
<gene>
    <name evidence="3" type="ORF">EH207_01910</name>
</gene>
<dbReference type="RefSeq" id="WP_137712498.1">
    <property type="nucleotide sequence ID" value="NZ_CP034035.1"/>
</dbReference>
<dbReference type="Proteomes" id="UP000299580">
    <property type="component" value="Chromosome"/>
</dbReference>
<dbReference type="KEGG" id="brb:EH207_01910"/>
<keyword evidence="3" id="KW-0560">Oxidoreductase</keyword>
<keyword evidence="3" id="KW-0223">Dioxygenase</keyword>
<dbReference type="SUPFAM" id="SSF51197">
    <property type="entry name" value="Clavaminate synthase-like"/>
    <property type="match status" value="1"/>
</dbReference>
<keyword evidence="4" id="KW-1185">Reference proteome</keyword>
<dbReference type="InterPro" id="IPR008775">
    <property type="entry name" value="Phytyl_CoA_dOase-like"/>
</dbReference>
<comment type="cofactor">
    <cofactor evidence="1">
        <name>Fe(2+)</name>
        <dbReference type="ChEBI" id="CHEBI:29033"/>
    </cofactor>
</comment>
<protein>
    <submittedName>
        <fullName evidence="3">Phytanoyl-CoA dioxygenase family protein</fullName>
    </submittedName>
</protein>
<dbReference type="EMBL" id="CP034035">
    <property type="protein sequence ID" value="QCR07417.1"/>
    <property type="molecule type" value="Genomic_DNA"/>
</dbReference>
<dbReference type="OrthoDB" id="9791262at2"/>
<name>A0A4P8QKP0_9GAMM</name>
<feature type="region of interest" description="Disordered" evidence="2">
    <location>
        <begin position="257"/>
        <end position="276"/>
    </location>
</feature>
<sequence>MNDPAFLHVNDIRKQQYLRDGYLLVESLLDPTWVKDLNSVIHQLTEDSLRSGKYEHVLEFEKGTVDGHQVPRRIFNPYEQHESFRLAAVDDRIMAYVQALIGPDIALQHSKLNMKPRKVGSVVEWHQDYTYFPHTNDSLTGVLIYLDDATAENGCLEVLPGLHTRTFDHALADGSFAGMITEDMNERIYGRPVSLAAPAGSVIFLHPFTPHRSAPNTSDAPRSTLIFEYRATDAFPLYTGTQLISMEACAHHLRGERKKTARFGGPAPDIYTPKDIPKSLYELQDASRDALSQS</sequence>
<dbReference type="PANTHER" id="PTHR20883">
    <property type="entry name" value="PHYTANOYL-COA DIOXYGENASE DOMAIN CONTAINING 1"/>
    <property type="match status" value="1"/>
</dbReference>
<dbReference type="Gene3D" id="2.60.120.620">
    <property type="entry name" value="q2cbj1_9rhob like domain"/>
    <property type="match status" value="1"/>
</dbReference>
<dbReference type="PANTHER" id="PTHR20883:SF48">
    <property type="entry name" value="ECTOINE DIOXYGENASE"/>
    <property type="match status" value="1"/>
</dbReference>
<proteinExistence type="predicted"/>
<accession>A0A4P8QKP0</accession>
<evidence type="ECO:0000313" key="3">
    <source>
        <dbReference type="EMBL" id="QCR07417.1"/>
    </source>
</evidence>
<dbReference type="Pfam" id="PF05721">
    <property type="entry name" value="PhyH"/>
    <property type="match status" value="1"/>
</dbReference>
<evidence type="ECO:0000256" key="2">
    <source>
        <dbReference type="SAM" id="MobiDB-lite"/>
    </source>
</evidence>
<dbReference type="GO" id="GO:0016706">
    <property type="term" value="F:2-oxoglutarate-dependent dioxygenase activity"/>
    <property type="evidence" value="ECO:0007669"/>
    <property type="project" value="UniProtKB-ARBA"/>
</dbReference>